<gene>
    <name evidence="2" type="ORF">COCCU_09690</name>
</gene>
<sequence>MSEHEDGKSTTPSFVIEERERYRWRTGSPVSTITDVATWFLSICQSQRKSPNTIRSYRTAINSLGGILAEITGRNKSALPVELLNRNDLSDAFNEYAAPAGRLEPKPAAVQPPVVPAAAAPAAAETSIPQGEVPAAPEQPITEATPAVIAEPGPQPDAAIPAAPAPQPTAVTPVDAPEQLAKPVGAPESTAGENPVPVVPVADQPAAPPQLEATVDATGVDSPSAADTRIIPVVAAPKPADPFDDDDDGF</sequence>
<name>A0A6B8VQK0_9CORY</name>
<dbReference type="EMBL" id="CP046455">
    <property type="protein sequence ID" value="QGU07862.1"/>
    <property type="molecule type" value="Genomic_DNA"/>
</dbReference>
<evidence type="ECO:0000313" key="2">
    <source>
        <dbReference type="EMBL" id="QGU07862.1"/>
    </source>
</evidence>
<feature type="compositionally biased region" description="Low complexity" evidence="1">
    <location>
        <begin position="156"/>
        <end position="177"/>
    </location>
</feature>
<feature type="compositionally biased region" description="Low complexity" evidence="1">
    <location>
        <begin position="195"/>
        <end position="205"/>
    </location>
</feature>
<dbReference type="Proteomes" id="UP000424462">
    <property type="component" value="Chromosome"/>
</dbReference>
<evidence type="ECO:0000256" key="1">
    <source>
        <dbReference type="SAM" id="MobiDB-lite"/>
    </source>
</evidence>
<evidence type="ECO:0008006" key="4">
    <source>
        <dbReference type="Google" id="ProtNLM"/>
    </source>
</evidence>
<organism evidence="2 3">
    <name type="scientific">Corynebacterium occultum</name>
    <dbReference type="NCBI Taxonomy" id="2675219"/>
    <lineage>
        <taxon>Bacteria</taxon>
        <taxon>Bacillati</taxon>
        <taxon>Actinomycetota</taxon>
        <taxon>Actinomycetes</taxon>
        <taxon>Mycobacteriales</taxon>
        <taxon>Corynebacteriaceae</taxon>
        <taxon>Corynebacterium</taxon>
    </lineage>
</organism>
<accession>A0A6B8VQK0</accession>
<evidence type="ECO:0000313" key="3">
    <source>
        <dbReference type="Proteomes" id="UP000424462"/>
    </source>
</evidence>
<dbReference type="AlphaFoldDB" id="A0A6B8VQK0"/>
<feature type="region of interest" description="Disordered" evidence="1">
    <location>
        <begin position="148"/>
        <end position="250"/>
    </location>
</feature>
<protein>
    <recommendedName>
        <fullName evidence="4">Core-binding (CB) domain-containing protein</fullName>
    </recommendedName>
</protein>
<proteinExistence type="predicted"/>
<keyword evidence="3" id="KW-1185">Reference proteome</keyword>
<dbReference type="KEGG" id="cok:COCCU_09690"/>
<reference evidence="2 3" key="1">
    <citation type="submission" date="2019-11" db="EMBL/GenBank/DDBJ databases">
        <title>Complete genome sequence of Corynebacterium kalinowskii 1959, a novel Corynebacterium species isolated from soil of a small paddock in Vilsendorf, Germany.</title>
        <authorList>
            <person name="Schaffert L."/>
            <person name="Ruwe M."/>
            <person name="Milse J."/>
            <person name="Hanuschka K."/>
            <person name="Ortseifen V."/>
            <person name="Droste J."/>
            <person name="Brandt D."/>
            <person name="Schlueter L."/>
            <person name="Kutter Y."/>
            <person name="Vinke S."/>
            <person name="Viehoefer P."/>
            <person name="Jacob L."/>
            <person name="Luebke N.-C."/>
            <person name="Schulte-Berndt E."/>
            <person name="Hain C."/>
            <person name="Linder M."/>
            <person name="Schmidt P."/>
            <person name="Wollenschlaeger L."/>
            <person name="Luttermann T."/>
            <person name="Thieme E."/>
            <person name="Hassa J."/>
            <person name="Haak M."/>
            <person name="Wittchen M."/>
            <person name="Mentz A."/>
            <person name="Persicke M."/>
            <person name="Busche T."/>
            <person name="Ruckert C."/>
        </authorList>
    </citation>
    <scope>NUCLEOTIDE SEQUENCE [LARGE SCALE GENOMIC DNA]</scope>
    <source>
        <strain evidence="2 3">2039</strain>
    </source>
</reference>